<dbReference type="Proteomes" id="UP000324241">
    <property type="component" value="Unassembled WGS sequence"/>
</dbReference>
<dbReference type="RefSeq" id="XP_033428647.1">
    <property type="nucleotide sequence ID" value="XM_033569841.1"/>
</dbReference>
<dbReference type="GO" id="GO:0016020">
    <property type="term" value="C:membrane"/>
    <property type="evidence" value="ECO:0007669"/>
    <property type="project" value="UniProtKB-SubCell"/>
</dbReference>
<name>A0A5M9MTL4_9EURO</name>
<evidence type="ECO:0000259" key="6">
    <source>
        <dbReference type="Pfam" id="PF01490"/>
    </source>
</evidence>
<evidence type="ECO:0000256" key="4">
    <source>
        <dbReference type="ARBA" id="ARBA00023136"/>
    </source>
</evidence>
<dbReference type="VEuPathDB" id="FungiDB:EYZ11_007958"/>
<dbReference type="EMBL" id="QUQM01000003">
    <property type="protein sequence ID" value="KAA8649286.1"/>
    <property type="molecule type" value="Genomic_DNA"/>
</dbReference>
<sequence length="186" mass="20191">MTHSVEQNGRVKYRVMTWCSVECVSASQDLESLVSFPVMIAPNISLGILSLSSAITALGIGPAVVLIVFLSRLSCYTALVIGKLKLRYPEIHSMSDAGVTPFGRLGEELLNVTQLIFLVYLMASHVLSFPVLMNEPTDDGACTIVLILDPDEPAVHGSIFGFLSETENPRNFPKSFAVLQVVDTFA</sequence>
<comment type="subcellular location">
    <subcellularLocation>
        <location evidence="1">Membrane</location>
    </subcellularLocation>
</comment>
<dbReference type="OrthoDB" id="40134at2759"/>
<reference evidence="7 8" key="1">
    <citation type="submission" date="2019-08" db="EMBL/GenBank/DDBJ databases">
        <title>The genome sequence of a newly discovered highly antifungal drug resistant Aspergillus species, Aspergillus tanneri NIH 1004.</title>
        <authorList>
            <person name="Mounaud S."/>
            <person name="Singh I."/>
            <person name="Joardar V."/>
            <person name="Pakala S."/>
            <person name="Pakala S."/>
            <person name="Venepally P."/>
            <person name="Chung J.K."/>
            <person name="Losada L."/>
            <person name="Nierman W.C."/>
        </authorList>
    </citation>
    <scope>NUCLEOTIDE SEQUENCE [LARGE SCALE GENOMIC DNA]</scope>
    <source>
        <strain evidence="7 8">NIH1004</strain>
    </source>
</reference>
<evidence type="ECO:0000313" key="8">
    <source>
        <dbReference type="Proteomes" id="UP000324241"/>
    </source>
</evidence>
<proteinExistence type="predicted"/>
<keyword evidence="2 5" id="KW-0812">Transmembrane</keyword>
<evidence type="ECO:0000256" key="1">
    <source>
        <dbReference type="ARBA" id="ARBA00004370"/>
    </source>
</evidence>
<feature type="transmembrane region" description="Helical" evidence="5">
    <location>
        <begin position="44"/>
        <end position="70"/>
    </location>
</feature>
<evidence type="ECO:0000256" key="2">
    <source>
        <dbReference type="ARBA" id="ARBA00022692"/>
    </source>
</evidence>
<feature type="domain" description="Amino acid transporter transmembrane" evidence="6">
    <location>
        <begin position="43"/>
        <end position="129"/>
    </location>
</feature>
<evidence type="ECO:0000313" key="7">
    <source>
        <dbReference type="EMBL" id="KAA8649286.1"/>
    </source>
</evidence>
<keyword evidence="3 5" id="KW-1133">Transmembrane helix</keyword>
<evidence type="ECO:0000256" key="5">
    <source>
        <dbReference type="SAM" id="Phobius"/>
    </source>
</evidence>
<comment type="caution">
    <text evidence="7">The sequence shown here is derived from an EMBL/GenBank/DDBJ whole genome shotgun (WGS) entry which is preliminary data.</text>
</comment>
<organism evidence="7 8">
    <name type="scientific">Aspergillus tanneri</name>
    <dbReference type="NCBI Taxonomy" id="1220188"/>
    <lineage>
        <taxon>Eukaryota</taxon>
        <taxon>Fungi</taxon>
        <taxon>Dikarya</taxon>
        <taxon>Ascomycota</taxon>
        <taxon>Pezizomycotina</taxon>
        <taxon>Eurotiomycetes</taxon>
        <taxon>Eurotiomycetidae</taxon>
        <taxon>Eurotiales</taxon>
        <taxon>Aspergillaceae</taxon>
        <taxon>Aspergillus</taxon>
        <taxon>Aspergillus subgen. Circumdati</taxon>
    </lineage>
</organism>
<keyword evidence="4 5" id="KW-0472">Membrane</keyword>
<dbReference type="InterPro" id="IPR013057">
    <property type="entry name" value="AA_transpt_TM"/>
</dbReference>
<protein>
    <recommendedName>
        <fullName evidence="6">Amino acid transporter transmembrane domain-containing protein</fullName>
    </recommendedName>
</protein>
<gene>
    <name evidence="7" type="ORF">ATNIH1004_005187</name>
</gene>
<accession>A0A5M9MTL4</accession>
<dbReference type="GeneID" id="54327889"/>
<dbReference type="AlphaFoldDB" id="A0A5M9MTL4"/>
<evidence type="ECO:0000256" key="3">
    <source>
        <dbReference type="ARBA" id="ARBA00022989"/>
    </source>
</evidence>
<dbReference type="Pfam" id="PF01490">
    <property type="entry name" value="Aa_trans"/>
    <property type="match status" value="1"/>
</dbReference>